<sequence>MSWNNKVVWSEGLFLQPQHFQQHDRYLERLVEGRAAPLLGYSWGFHSMELNRTASALGKVQLTTARGIFPDGTPFDFPGEDTSPAPLDIDEDIRNELIVLALPMRRPGMDETDQADAQANTLARFSVEEREIADSNSSSGNSTSLQVGQLRLRLMRKRDATDAYTTLDVAQVTERRPDNQLILQKEFIPPMLCAGDDLILSGYVSELQGLLHQRGETLAARVAQPGRGGVAEVADFLMLQTVNRYEPVFAHFLAHSLLHPERLFSICLSLAGDLATFGAANRRPPRYPEYQHDNLAQCFFPLIADIRSVLTMILDQNAVSIELQNRTQGYWLAKIPNVELFKTSSFILAVGAQVAAETLRNRFPAQVKIGSVERIRDLVNLALPGIPLNPLPVAPRQIPFHAGFSYFELERGGEMWKQLERSAGLAMHIAGEFPGLTLEFWAIRG</sequence>
<evidence type="ECO:0000313" key="2">
    <source>
        <dbReference type="Proteomes" id="UP000183107"/>
    </source>
</evidence>
<dbReference type="PANTHER" id="PTHR35566:SF1">
    <property type="entry name" value="TYPE VI SECRETION SYSTEM BASEPLATE COMPONENT TSSK1"/>
    <property type="match status" value="1"/>
</dbReference>
<dbReference type="InterPro" id="IPR010263">
    <property type="entry name" value="T6SS_TssK"/>
</dbReference>
<dbReference type="NCBIfam" id="TIGR03353">
    <property type="entry name" value="VI_chp_4"/>
    <property type="match status" value="1"/>
</dbReference>
<protein>
    <submittedName>
        <fullName evidence="1">Type VI secretion system protein ImpJ</fullName>
    </submittedName>
</protein>
<evidence type="ECO:0000313" key="1">
    <source>
        <dbReference type="EMBL" id="SFN88436.1"/>
    </source>
</evidence>
<gene>
    <name evidence="1" type="ORF">SAMN05216386_2074</name>
</gene>
<dbReference type="Proteomes" id="UP000183107">
    <property type="component" value="Unassembled WGS sequence"/>
</dbReference>
<keyword evidence="2" id="KW-1185">Reference proteome</keyword>
<dbReference type="Pfam" id="PF05936">
    <property type="entry name" value="T6SS_VasE"/>
    <property type="match status" value="1"/>
</dbReference>
<name>A0A1I5CNJ4_9PROT</name>
<accession>A0A1I5CNJ4</accession>
<reference evidence="2" key="1">
    <citation type="submission" date="2016-10" db="EMBL/GenBank/DDBJ databases">
        <authorList>
            <person name="Varghese N."/>
        </authorList>
    </citation>
    <scope>NUCLEOTIDE SEQUENCE [LARGE SCALE GENOMIC DNA]</scope>
    <source>
        <strain evidence="2">Nsp8</strain>
    </source>
</reference>
<dbReference type="OrthoDB" id="9775333at2"/>
<dbReference type="AlphaFoldDB" id="A0A1I5CNJ4"/>
<dbReference type="EMBL" id="FOVJ01000004">
    <property type="protein sequence ID" value="SFN88436.1"/>
    <property type="molecule type" value="Genomic_DNA"/>
</dbReference>
<dbReference type="RefSeq" id="WP_074797132.1">
    <property type="nucleotide sequence ID" value="NZ_FOVJ01000004.1"/>
</dbReference>
<dbReference type="PANTHER" id="PTHR35566">
    <property type="entry name" value="BLR3599 PROTEIN"/>
    <property type="match status" value="1"/>
</dbReference>
<organism evidence="1 2">
    <name type="scientific">Nitrosospira briensis</name>
    <dbReference type="NCBI Taxonomy" id="35799"/>
    <lineage>
        <taxon>Bacteria</taxon>
        <taxon>Pseudomonadati</taxon>
        <taxon>Pseudomonadota</taxon>
        <taxon>Betaproteobacteria</taxon>
        <taxon>Nitrosomonadales</taxon>
        <taxon>Nitrosomonadaceae</taxon>
        <taxon>Nitrosospira</taxon>
    </lineage>
</organism>
<proteinExistence type="predicted"/>